<dbReference type="PANTHER" id="PTHR11706">
    <property type="entry name" value="SOLUTE CARRIER PROTEIN FAMILY 11 MEMBER"/>
    <property type="match status" value="1"/>
</dbReference>
<evidence type="ECO:0000256" key="4">
    <source>
        <dbReference type="ARBA" id="ARBA00023136"/>
    </source>
</evidence>
<comment type="subcellular location">
    <subcellularLocation>
        <location evidence="1">Membrane</location>
        <topology evidence="1">Multi-pass membrane protein</topology>
    </subcellularLocation>
</comment>
<organism evidence="7 8">
    <name type="scientific">Prauserella cavernicola</name>
    <dbReference type="NCBI Taxonomy" id="2800127"/>
    <lineage>
        <taxon>Bacteria</taxon>
        <taxon>Bacillati</taxon>
        <taxon>Actinomycetota</taxon>
        <taxon>Actinomycetes</taxon>
        <taxon>Pseudonocardiales</taxon>
        <taxon>Pseudonocardiaceae</taxon>
        <taxon>Prauserella</taxon>
    </lineage>
</organism>
<accession>A0A934QTD5</accession>
<dbReference type="EMBL" id="JAENJH010000003">
    <property type="protein sequence ID" value="MBK1786000.1"/>
    <property type="molecule type" value="Genomic_DNA"/>
</dbReference>
<sequence>MTENAASGTPTEADERPPPQGWRRLRMVGPGLVMAATGIGAGDMVNGLNAGTNYGVLLLWAILLGSVLKYPLSEGIGRFYMATRKTLVAAWHDLSPVASGYFMVFFVLATFITSAGVTSAAGLAMSALFPGVMPLWAWAASHALLGFLLVWFGRYGLIERVMTVLVLVLFVTVVTLAFLTEPDVSELGSVLLPNVPDGAALGILALIGGIGGSQALAFYPYWVRDRGWNSPKWIPMMRIDLGSGYVVTGVFMVAMMFVGAGLLYGTGQDISGATGLVSLADPMAERLGVLAKQLFLVGFWAAATSTIFGVWHGSSHLFADFVRVIRKVPEEHAQRILSPSGKWFRSYLLFTTFPPMVLLVLDQPVLLVVTYSALGAVFFPFLAGTLMWFLNSRSIPDAYRNRWLGNLAIAGSGLFFVVFGVLAVLGLV</sequence>
<reference evidence="7" key="1">
    <citation type="submission" date="2020-12" db="EMBL/GenBank/DDBJ databases">
        <title>Prauserella sp. ASG 168, a novel actinomycete isolated from cave rock.</title>
        <authorList>
            <person name="Suriyachadkun C."/>
        </authorList>
    </citation>
    <scope>NUCLEOTIDE SEQUENCE</scope>
    <source>
        <strain evidence="7">ASG 168</strain>
    </source>
</reference>
<feature type="transmembrane region" description="Helical" evidence="6">
    <location>
        <begin position="161"/>
        <end position="179"/>
    </location>
</feature>
<feature type="transmembrane region" description="Helical" evidence="6">
    <location>
        <begin position="403"/>
        <end position="427"/>
    </location>
</feature>
<dbReference type="GO" id="GO:0005886">
    <property type="term" value="C:plasma membrane"/>
    <property type="evidence" value="ECO:0007669"/>
    <property type="project" value="TreeGrafter"/>
</dbReference>
<evidence type="ECO:0000256" key="1">
    <source>
        <dbReference type="ARBA" id="ARBA00004141"/>
    </source>
</evidence>
<dbReference type="RefSeq" id="WP_200318991.1">
    <property type="nucleotide sequence ID" value="NZ_JAENJH010000003.1"/>
</dbReference>
<evidence type="ECO:0000256" key="6">
    <source>
        <dbReference type="SAM" id="Phobius"/>
    </source>
</evidence>
<feature type="region of interest" description="Disordered" evidence="5">
    <location>
        <begin position="1"/>
        <end position="21"/>
    </location>
</feature>
<dbReference type="GO" id="GO:0034755">
    <property type="term" value="P:iron ion transmembrane transport"/>
    <property type="evidence" value="ECO:0007669"/>
    <property type="project" value="TreeGrafter"/>
</dbReference>
<keyword evidence="3 6" id="KW-1133">Transmembrane helix</keyword>
<name>A0A934QTD5_9PSEU</name>
<evidence type="ECO:0000256" key="2">
    <source>
        <dbReference type="ARBA" id="ARBA00022692"/>
    </source>
</evidence>
<evidence type="ECO:0000313" key="8">
    <source>
        <dbReference type="Proteomes" id="UP000635245"/>
    </source>
</evidence>
<gene>
    <name evidence="7" type="ORF">JHE00_16850</name>
</gene>
<feature type="transmembrane region" description="Helical" evidence="6">
    <location>
        <begin position="135"/>
        <end position="154"/>
    </location>
</feature>
<keyword evidence="2 6" id="KW-0812">Transmembrane</keyword>
<keyword evidence="4 6" id="KW-0472">Membrane</keyword>
<evidence type="ECO:0000256" key="5">
    <source>
        <dbReference type="SAM" id="MobiDB-lite"/>
    </source>
</evidence>
<dbReference type="Proteomes" id="UP000635245">
    <property type="component" value="Unassembled WGS sequence"/>
</dbReference>
<feature type="transmembrane region" description="Helical" evidence="6">
    <location>
        <begin position="297"/>
        <end position="322"/>
    </location>
</feature>
<proteinExistence type="predicted"/>
<evidence type="ECO:0000256" key="3">
    <source>
        <dbReference type="ARBA" id="ARBA00022989"/>
    </source>
</evidence>
<feature type="transmembrane region" description="Helical" evidence="6">
    <location>
        <begin position="343"/>
        <end position="361"/>
    </location>
</feature>
<dbReference type="GO" id="GO:0015086">
    <property type="term" value="F:cadmium ion transmembrane transporter activity"/>
    <property type="evidence" value="ECO:0007669"/>
    <property type="project" value="TreeGrafter"/>
</dbReference>
<feature type="compositionally biased region" description="Polar residues" evidence="5">
    <location>
        <begin position="1"/>
        <end position="10"/>
    </location>
</feature>
<feature type="transmembrane region" description="Helical" evidence="6">
    <location>
        <begin position="54"/>
        <end position="72"/>
    </location>
</feature>
<dbReference type="InterPro" id="IPR001046">
    <property type="entry name" value="NRAMP_fam"/>
</dbReference>
<feature type="transmembrane region" description="Helical" evidence="6">
    <location>
        <begin position="367"/>
        <end position="391"/>
    </location>
</feature>
<feature type="transmembrane region" description="Helical" evidence="6">
    <location>
        <begin position="199"/>
        <end position="223"/>
    </location>
</feature>
<comment type="caution">
    <text evidence="7">The sequence shown here is derived from an EMBL/GenBank/DDBJ whole genome shotgun (WGS) entry which is preliminary data.</text>
</comment>
<dbReference type="AlphaFoldDB" id="A0A934QTD5"/>
<dbReference type="PANTHER" id="PTHR11706:SF3">
    <property type="entry name" value="METAL ION TRANSPORT PROTEIN"/>
    <property type="match status" value="1"/>
</dbReference>
<dbReference type="Pfam" id="PF01566">
    <property type="entry name" value="Nramp"/>
    <property type="match status" value="1"/>
</dbReference>
<dbReference type="NCBIfam" id="NF037982">
    <property type="entry name" value="Nramp_1"/>
    <property type="match status" value="2"/>
</dbReference>
<feature type="transmembrane region" description="Helical" evidence="6">
    <location>
        <begin position="101"/>
        <end position="129"/>
    </location>
</feature>
<dbReference type="GO" id="GO:0005384">
    <property type="term" value="F:manganese ion transmembrane transporter activity"/>
    <property type="evidence" value="ECO:0007669"/>
    <property type="project" value="TreeGrafter"/>
</dbReference>
<feature type="transmembrane region" description="Helical" evidence="6">
    <location>
        <begin position="244"/>
        <end position="264"/>
    </location>
</feature>
<protein>
    <submittedName>
        <fullName evidence="7">Nramp family divalent metal transporter</fullName>
    </submittedName>
</protein>
<evidence type="ECO:0000313" key="7">
    <source>
        <dbReference type="EMBL" id="MBK1786000.1"/>
    </source>
</evidence>
<keyword evidence="8" id="KW-1185">Reference proteome</keyword>